<evidence type="ECO:0000259" key="6">
    <source>
        <dbReference type="Pfam" id="PF07980"/>
    </source>
</evidence>
<evidence type="ECO:0000256" key="5">
    <source>
        <dbReference type="ARBA" id="ARBA00023237"/>
    </source>
</evidence>
<dbReference type="Gene3D" id="1.25.40.390">
    <property type="match status" value="1"/>
</dbReference>
<evidence type="ECO:0000256" key="4">
    <source>
        <dbReference type="ARBA" id="ARBA00023136"/>
    </source>
</evidence>
<reference evidence="8 9" key="1">
    <citation type="submission" date="2024-01" db="EMBL/GenBank/DDBJ databases">
        <title>Pedobacter sp. nov., isolated from fresh soil.</title>
        <authorList>
            <person name="Le N.T.T."/>
        </authorList>
    </citation>
    <scope>NUCLEOTIDE SEQUENCE [LARGE SCALE GENOMIC DNA]</scope>
    <source>
        <strain evidence="8 9">KR3-3</strain>
    </source>
</reference>
<feature type="domain" description="SusD-like N-terminal" evidence="7">
    <location>
        <begin position="26"/>
        <end position="227"/>
    </location>
</feature>
<organism evidence="8 9">
    <name type="scientific">Pedobacter albus</name>
    <dbReference type="NCBI Taxonomy" id="3113905"/>
    <lineage>
        <taxon>Bacteria</taxon>
        <taxon>Pseudomonadati</taxon>
        <taxon>Bacteroidota</taxon>
        <taxon>Sphingobacteriia</taxon>
        <taxon>Sphingobacteriales</taxon>
        <taxon>Sphingobacteriaceae</taxon>
        <taxon>Pedobacter</taxon>
    </lineage>
</organism>
<dbReference type="RefSeq" id="WP_330108666.1">
    <property type="nucleotide sequence ID" value="NZ_JAZDQT010000002.1"/>
</dbReference>
<gene>
    <name evidence="8" type="ORF">VRU48_14670</name>
</gene>
<dbReference type="InterPro" id="IPR033985">
    <property type="entry name" value="SusD-like_N"/>
</dbReference>
<evidence type="ECO:0000256" key="2">
    <source>
        <dbReference type="ARBA" id="ARBA00006275"/>
    </source>
</evidence>
<dbReference type="SUPFAM" id="SSF48452">
    <property type="entry name" value="TPR-like"/>
    <property type="match status" value="1"/>
</dbReference>
<dbReference type="Pfam" id="PF14322">
    <property type="entry name" value="SusD-like_3"/>
    <property type="match status" value="1"/>
</dbReference>
<dbReference type="Pfam" id="PF07980">
    <property type="entry name" value="SusD_RagB"/>
    <property type="match status" value="1"/>
</dbReference>
<feature type="domain" description="RagB/SusD" evidence="6">
    <location>
        <begin position="324"/>
        <end position="474"/>
    </location>
</feature>
<evidence type="ECO:0000259" key="7">
    <source>
        <dbReference type="Pfam" id="PF14322"/>
    </source>
</evidence>
<dbReference type="PROSITE" id="PS51257">
    <property type="entry name" value="PROKAR_LIPOPROTEIN"/>
    <property type="match status" value="1"/>
</dbReference>
<name>A0ABU7IA61_9SPHI</name>
<keyword evidence="9" id="KW-1185">Reference proteome</keyword>
<comment type="caution">
    <text evidence="8">The sequence shown here is derived from an EMBL/GenBank/DDBJ whole genome shotgun (WGS) entry which is preliminary data.</text>
</comment>
<keyword evidence="3" id="KW-0732">Signal</keyword>
<dbReference type="Proteomes" id="UP001336835">
    <property type="component" value="Unassembled WGS sequence"/>
</dbReference>
<evidence type="ECO:0000256" key="3">
    <source>
        <dbReference type="ARBA" id="ARBA00022729"/>
    </source>
</evidence>
<dbReference type="EMBL" id="JAZDQT010000002">
    <property type="protein sequence ID" value="MEE1946365.1"/>
    <property type="molecule type" value="Genomic_DNA"/>
</dbReference>
<comment type="similarity">
    <text evidence="2">Belongs to the SusD family.</text>
</comment>
<accession>A0ABU7IA61</accession>
<protein>
    <submittedName>
        <fullName evidence="8">RagB/SusD family nutrient uptake outer membrane protein</fullName>
    </submittedName>
</protein>
<proteinExistence type="inferred from homology"/>
<evidence type="ECO:0000313" key="9">
    <source>
        <dbReference type="Proteomes" id="UP001336835"/>
    </source>
</evidence>
<comment type="subcellular location">
    <subcellularLocation>
        <location evidence="1">Cell outer membrane</location>
    </subcellularLocation>
</comment>
<keyword evidence="4" id="KW-0472">Membrane</keyword>
<dbReference type="InterPro" id="IPR012944">
    <property type="entry name" value="SusD_RagB_dom"/>
</dbReference>
<keyword evidence="5" id="KW-0998">Cell outer membrane</keyword>
<dbReference type="InterPro" id="IPR011990">
    <property type="entry name" value="TPR-like_helical_dom_sf"/>
</dbReference>
<evidence type="ECO:0000313" key="8">
    <source>
        <dbReference type="EMBL" id="MEE1946365.1"/>
    </source>
</evidence>
<evidence type="ECO:0000256" key="1">
    <source>
        <dbReference type="ARBA" id="ARBA00004442"/>
    </source>
</evidence>
<sequence>MINIKKYFILPVLGAALLLQGCDKDLDLKPTDSITGDVAFTSVADLESGLVGAYAALGNNDINLSNYLSDESYYPIENNTGRGAIQYRWEYDSSDGTLANNFVNLYATINRVNQVLIAFDRVQATSTTETATKNKVKGELLALRAYAHFQLLKSYASGYNGTDLGIAYIDEKTAGVFIKPSRLTVAESFGRIEADLTTAKGLIPTSFADNTRITNKGVAAIQARVYLYEQKWDLAIAATTEVINAIPLATISQFPNIWTDAGNNEVVWKLKRVSGDARIGDLFASTANAVEFAASPKIIAALTATTPLVDVRFANYLKITPGRGTNKTPNLISKYYGGNSATRNLADIKLFRTAEMYLIRAEAYAEKENYLLAVGDVNTLRRNRITGYVDLATYADKPTAVADVYLERFRELAWEGHRYFDLRRRGLTIDRLPLAPDDNSGGAVNLTSAKKQYFLPISTAEILANPNYTQNPVWK</sequence>